<evidence type="ECO:0000256" key="4">
    <source>
        <dbReference type="ARBA" id="ARBA00023180"/>
    </source>
</evidence>
<dbReference type="SMART" id="SM00369">
    <property type="entry name" value="LRR_TYP"/>
    <property type="match status" value="4"/>
</dbReference>
<keyword evidence="5" id="KW-1133">Transmembrane helix</keyword>
<dbReference type="FunFam" id="3.80.10.10:FF:000041">
    <property type="entry name" value="LRR receptor-like serine/threonine-protein kinase ERECTA"/>
    <property type="match status" value="2"/>
</dbReference>
<evidence type="ECO:0000313" key="7">
    <source>
        <dbReference type="Proteomes" id="UP000015105"/>
    </source>
</evidence>
<accession>A0A453JAX2</accession>
<keyword evidence="1" id="KW-0433">Leucine-rich repeat</keyword>
<dbReference type="SUPFAM" id="SSF52058">
    <property type="entry name" value="L domain-like"/>
    <property type="match status" value="1"/>
</dbReference>
<keyword evidence="3" id="KW-0677">Repeat</keyword>
<name>A0A453JAX2_AEGTS</name>
<proteinExistence type="predicted"/>
<dbReference type="EnsemblPlants" id="AET4Gv20851500.1">
    <property type="protein sequence ID" value="AET4Gv20851500.1"/>
    <property type="gene ID" value="AET4Gv20851500"/>
</dbReference>
<dbReference type="Pfam" id="PF00560">
    <property type="entry name" value="LRR_1"/>
    <property type="match status" value="3"/>
</dbReference>
<dbReference type="PANTHER" id="PTHR48065">
    <property type="entry name" value="OS10G0469600 PROTEIN"/>
    <property type="match status" value="1"/>
</dbReference>
<reference evidence="6" key="4">
    <citation type="submission" date="2019-03" db="UniProtKB">
        <authorList>
            <consortium name="EnsemblPlants"/>
        </authorList>
    </citation>
    <scope>IDENTIFICATION</scope>
</reference>
<protein>
    <recommendedName>
        <fullName evidence="8">Leucine-rich repeat-containing N-terminal plant-type domain-containing protein</fullName>
    </recommendedName>
</protein>
<evidence type="ECO:0000256" key="1">
    <source>
        <dbReference type="ARBA" id="ARBA00022614"/>
    </source>
</evidence>
<dbReference type="InterPro" id="IPR003591">
    <property type="entry name" value="Leu-rich_rpt_typical-subtyp"/>
</dbReference>
<reference evidence="7" key="2">
    <citation type="journal article" date="2017" name="Nat. Plants">
        <title>The Aegilops tauschii genome reveals multiple impacts of transposons.</title>
        <authorList>
            <person name="Zhao G."/>
            <person name="Zou C."/>
            <person name="Li K."/>
            <person name="Wang K."/>
            <person name="Li T."/>
            <person name="Gao L."/>
            <person name="Zhang X."/>
            <person name="Wang H."/>
            <person name="Yang Z."/>
            <person name="Liu X."/>
            <person name="Jiang W."/>
            <person name="Mao L."/>
            <person name="Kong X."/>
            <person name="Jiao Y."/>
            <person name="Jia J."/>
        </authorList>
    </citation>
    <scope>NUCLEOTIDE SEQUENCE [LARGE SCALE GENOMIC DNA]</scope>
    <source>
        <strain evidence="7">cv. AL8/78</strain>
    </source>
</reference>
<evidence type="ECO:0000313" key="6">
    <source>
        <dbReference type="EnsemblPlants" id="AET4Gv20851500.1"/>
    </source>
</evidence>
<dbReference type="Pfam" id="PF13855">
    <property type="entry name" value="LRR_8"/>
    <property type="match status" value="1"/>
</dbReference>
<evidence type="ECO:0000256" key="3">
    <source>
        <dbReference type="ARBA" id="ARBA00022737"/>
    </source>
</evidence>
<organism evidence="6 7">
    <name type="scientific">Aegilops tauschii subsp. strangulata</name>
    <name type="common">Goatgrass</name>
    <dbReference type="NCBI Taxonomy" id="200361"/>
    <lineage>
        <taxon>Eukaryota</taxon>
        <taxon>Viridiplantae</taxon>
        <taxon>Streptophyta</taxon>
        <taxon>Embryophyta</taxon>
        <taxon>Tracheophyta</taxon>
        <taxon>Spermatophyta</taxon>
        <taxon>Magnoliopsida</taxon>
        <taxon>Liliopsida</taxon>
        <taxon>Poales</taxon>
        <taxon>Poaceae</taxon>
        <taxon>BOP clade</taxon>
        <taxon>Pooideae</taxon>
        <taxon>Triticodae</taxon>
        <taxon>Triticeae</taxon>
        <taxon>Triticinae</taxon>
        <taxon>Aegilops</taxon>
    </lineage>
</organism>
<keyword evidence="2" id="KW-0732">Signal</keyword>
<sequence length="310" mass="34018">SVHLAGNGFAGTFPPFLQGCNSLATLDIGNNQFFGGIPTWIGSHLPLLQILRLRSNNFTGEIPPEFSRLSHLQLLDMANNSLTGSIPVAFGNFTSMRHNLPPWVEPSWDFQLSVNISWKGCEQTFKDGIGLITGIDLSCNLLAENIPDELTHLIGLWFLNLSRNDLSGSIPERIGSLELLEFLDLSCNELSGGIPPSISNLPSLGMLNLSNNCLEGHIPTGNQLQTLADPSIYGNNQGLCGFPLSVCEPTSGERAEDHTKLGDLGLCYSVILGTVFGFWLWFGALFFLEQWKFCFLSFVDGLEMKIVVRR</sequence>
<reference evidence="7" key="1">
    <citation type="journal article" date="2014" name="Science">
        <title>Ancient hybridizations among the ancestral genomes of bread wheat.</title>
        <authorList>
            <consortium name="International Wheat Genome Sequencing Consortium,"/>
            <person name="Marcussen T."/>
            <person name="Sandve S.R."/>
            <person name="Heier L."/>
            <person name="Spannagl M."/>
            <person name="Pfeifer M."/>
            <person name="Jakobsen K.S."/>
            <person name="Wulff B.B."/>
            <person name="Steuernagel B."/>
            <person name="Mayer K.F."/>
            <person name="Olsen O.A."/>
        </authorList>
    </citation>
    <scope>NUCLEOTIDE SEQUENCE [LARGE SCALE GENOMIC DNA]</scope>
    <source>
        <strain evidence="7">cv. AL8/78</strain>
    </source>
</reference>
<dbReference type="InterPro" id="IPR001611">
    <property type="entry name" value="Leu-rich_rpt"/>
</dbReference>
<dbReference type="Gramene" id="AET4Gv20851500.1">
    <property type="protein sequence ID" value="AET4Gv20851500.1"/>
    <property type="gene ID" value="AET4Gv20851500"/>
</dbReference>
<evidence type="ECO:0000256" key="5">
    <source>
        <dbReference type="SAM" id="Phobius"/>
    </source>
</evidence>
<evidence type="ECO:0000256" key="2">
    <source>
        <dbReference type="ARBA" id="ARBA00022729"/>
    </source>
</evidence>
<dbReference type="InterPro" id="IPR032675">
    <property type="entry name" value="LRR_dom_sf"/>
</dbReference>
<keyword evidence="5" id="KW-0812">Transmembrane</keyword>
<keyword evidence="7" id="KW-1185">Reference proteome</keyword>
<keyword evidence="4" id="KW-0325">Glycoprotein</keyword>
<dbReference type="PANTHER" id="PTHR48065:SF15">
    <property type="entry name" value="LEUCINE-RICH REPEAT-CONTAINING N-TERMINAL PLANT-TYPE DOMAIN-CONTAINING PROTEIN"/>
    <property type="match status" value="1"/>
</dbReference>
<reference evidence="6" key="5">
    <citation type="journal article" date="2021" name="G3 (Bethesda)">
        <title>Aegilops tauschii genome assembly Aet v5.0 features greater sequence contiguity and improved annotation.</title>
        <authorList>
            <person name="Wang L."/>
            <person name="Zhu T."/>
            <person name="Rodriguez J.C."/>
            <person name="Deal K.R."/>
            <person name="Dubcovsky J."/>
            <person name="McGuire P.E."/>
            <person name="Lux T."/>
            <person name="Spannagl M."/>
            <person name="Mayer K.F.X."/>
            <person name="Baldrich P."/>
            <person name="Meyers B.C."/>
            <person name="Huo N."/>
            <person name="Gu Y.Q."/>
            <person name="Zhou H."/>
            <person name="Devos K.M."/>
            <person name="Bennetzen J.L."/>
            <person name="Unver T."/>
            <person name="Budak H."/>
            <person name="Gulick P.J."/>
            <person name="Galiba G."/>
            <person name="Kalapos B."/>
            <person name="Nelson D.R."/>
            <person name="Li P."/>
            <person name="You F.M."/>
            <person name="Luo M.C."/>
            <person name="Dvorak J."/>
        </authorList>
    </citation>
    <scope>NUCLEOTIDE SEQUENCE [LARGE SCALE GENOMIC DNA]</scope>
    <source>
        <strain evidence="6">cv. AL8/78</strain>
    </source>
</reference>
<dbReference type="AlphaFoldDB" id="A0A453JAX2"/>
<reference evidence="6" key="3">
    <citation type="journal article" date="2017" name="Nature">
        <title>Genome sequence of the progenitor of the wheat D genome Aegilops tauschii.</title>
        <authorList>
            <person name="Luo M.C."/>
            <person name="Gu Y.Q."/>
            <person name="Puiu D."/>
            <person name="Wang H."/>
            <person name="Twardziok S.O."/>
            <person name="Deal K.R."/>
            <person name="Huo N."/>
            <person name="Zhu T."/>
            <person name="Wang L."/>
            <person name="Wang Y."/>
            <person name="McGuire P.E."/>
            <person name="Liu S."/>
            <person name="Long H."/>
            <person name="Ramasamy R.K."/>
            <person name="Rodriguez J.C."/>
            <person name="Van S.L."/>
            <person name="Yuan L."/>
            <person name="Wang Z."/>
            <person name="Xia Z."/>
            <person name="Xiao L."/>
            <person name="Anderson O.D."/>
            <person name="Ouyang S."/>
            <person name="Liang Y."/>
            <person name="Zimin A.V."/>
            <person name="Pertea G."/>
            <person name="Qi P."/>
            <person name="Bennetzen J.L."/>
            <person name="Dai X."/>
            <person name="Dawson M.W."/>
            <person name="Muller H.G."/>
            <person name="Kugler K."/>
            <person name="Rivarola-Duarte L."/>
            <person name="Spannagl M."/>
            <person name="Mayer K.F.X."/>
            <person name="Lu F.H."/>
            <person name="Bevan M.W."/>
            <person name="Leroy P."/>
            <person name="Li P."/>
            <person name="You F.M."/>
            <person name="Sun Q."/>
            <person name="Liu Z."/>
            <person name="Lyons E."/>
            <person name="Wicker T."/>
            <person name="Salzberg S.L."/>
            <person name="Devos K.M."/>
            <person name="Dvorak J."/>
        </authorList>
    </citation>
    <scope>NUCLEOTIDE SEQUENCE [LARGE SCALE GENOMIC DNA]</scope>
    <source>
        <strain evidence="6">cv. AL8/78</strain>
    </source>
</reference>
<evidence type="ECO:0008006" key="8">
    <source>
        <dbReference type="Google" id="ProtNLM"/>
    </source>
</evidence>
<keyword evidence="5" id="KW-0472">Membrane</keyword>
<dbReference type="Proteomes" id="UP000015105">
    <property type="component" value="Chromosome 4D"/>
</dbReference>
<feature type="transmembrane region" description="Helical" evidence="5">
    <location>
        <begin position="268"/>
        <end position="288"/>
    </location>
</feature>
<dbReference type="Gene3D" id="3.80.10.10">
    <property type="entry name" value="Ribonuclease Inhibitor"/>
    <property type="match status" value="1"/>
</dbReference>